<dbReference type="PANTHER" id="PTHR31808:SF2">
    <property type="entry name" value="OS04G0596300 PROTEIN"/>
    <property type="match status" value="1"/>
</dbReference>
<gene>
    <name evidence="1" type="ORF">Fmac_002874</name>
</gene>
<comment type="caution">
    <text evidence="1">The sequence shown here is derived from an EMBL/GenBank/DDBJ whole genome shotgun (WGS) entry which is preliminary data.</text>
</comment>
<dbReference type="InterPro" id="IPR038925">
    <property type="entry name" value="At3g17800-like"/>
</dbReference>
<dbReference type="EMBL" id="JBGMDY010000001">
    <property type="protein sequence ID" value="KAL2348874.1"/>
    <property type="molecule type" value="Genomic_DNA"/>
</dbReference>
<reference evidence="1 2" key="1">
    <citation type="submission" date="2024-08" db="EMBL/GenBank/DDBJ databases">
        <title>Insights into the chromosomal genome structure of Flemingia macrophylla.</title>
        <authorList>
            <person name="Ding Y."/>
            <person name="Zhao Y."/>
            <person name="Bi W."/>
            <person name="Wu M."/>
            <person name="Zhao G."/>
            <person name="Gong Y."/>
            <person name="Li W."/>
            <person name="Zhang P."/>
        </authorList>
    </citation>
    <scope>NUCLEOTIDE SEQUENCE [LARGE SCALE GENOMIC DNA]</scope>
    <source>
        <strain evidence="1">DYQJB</strain>
        <tissue evidence="1">Leaf</tissue>
    </source>
</reference>
<dbReference type="PANTHER" id="PTHR31808">
    <property type="entry name" value="EXPRESSED PROTEIN"/>
    <property type="match status" value="1"/>
</dbReference>
<name>A0ABD1NL70_9FABA</name>
<evidence type="ECO:0000313" key="2">
    <source>
        <dbReference type="Proteomes" id="UP001603857"/>
    </source>
</evidence>
<accession>A0ABD1NL70</accession>
<dbReference type="AlphaFoldDB" id="A0ABD1NL70"/>
<protein>
    <submittedName>
        <fullName evidence="1">Uncharacterized protein</fullName>
    </submittedName>
</protein>
<keyword evidence="2" id="KW-1185">Reference proteome</keyword>
<evidence type="ECO:0000313" key="1">
    <source>
        <dbReference type="EMBL" id="KAL2348874.1"/>
    </source>
</evidence>
<organism evidence="1 2">
    <name type="scientific">Flemingia macrophylla</name>
    <dbReference type="NCBI Taxonomy" id="520843"/>
    <lineage>
        <taxon>Eukaryota</taxon>
        <taxon>Viridiplantae</taxon>
        <taxon>Streptophyta</taxon>
        <taxon>Embryophyta</taxon>
        <taxon>Tracheophyta</taxon>
        <taxon>Spermatophyta</taxon>
        <taxon>Magnoliopsida</taxon>
        <taxon>eudicotyledons</taxon>
        <taxon>Gunneridae</taxon>
        <taxon>Pentapetalae</taxon>
        <taxon>rosids</taxon>
        <taxon>fabids</taxon>
        <taxon>Fabales</taxon>
        <taxon>Fabaceae</taxon>
        <taxon>Papilionoideae</taxon>
        <taxon>50 kb inversion clade</taxon>
        <taxon>NPAAA clade</taxon>
        <taxon>indigoferoid/millettioid clade</taxon>
        <taxon>Phaseoleae</taxon>
        <taxon>Flemingia</taxon>
    </lineage>
</organism>
<proteinExistence type="predicted"/>
<dbReference type="Proteomes" id="UP001603857">
    <property type="component" value="Unassembled WGS sequence"/>
</dbReference>
<sequence length="219" mass="24980">MEVPLQGLSFLGYFTVFLRYERNEIDFDALSRKYFIHTALFNLDLYKDAWQSVTETWYTPPVRGLVQGHSSMASWTSHALGLSKVPHEAPEEPGSNPLTRSPFSLHPPLAIAPTSSPLKLSRWTSLTNSRVTLMRMDLWPNQDMVSEAVHSPKAFKMIQSHLSVLLEDWHMGPLQTIVQISKIKPGKLYDASVMYGCFIKRVDEWFQHDRAMGTPSKKS</sequence>
<dbReference type="InterPro" id="IPR008479">
    <property type="entry name" value="DUF760"/>
</dbReference>
<dbReference type="Pfam" id="PF05542">
    <property type="entry name" value="DUF760"/>
    <property type="match status" value="1"/>
</dbReference>